<dbReference type="AlphaFoldDB" id="A0A4Z0PRX3"/>
<accession>A0A4Z0PRX3</accession>
<evidence type="ECO:0000313" key="2">
    <source>
        <dbReference type="Proteomes" id="UP000297739"/>
    </source>
</evidence>
<dbReference type="Proteomes" id="UP000297739">
    <property type="component" value="Unassembled WGS sequence"/>
</dbReference>
<proteinExistence type="predicted"/>
<protein>
    <submittedName>
        <fullName evidence="1">Uncharacterized protein</fullName>
    </submittedName>
</protein>
<comment type="caution">
    <text evidence="1">The sequence shown here is derived from an EMBL/GenBank/DDBJ whole genome shotgun (WGS) entry which is preliminary data.</text>
</comment>
<reference evidence="1 2" key="1">
    <citation type="submission" date="2019-04" db="EMBL/GenBank/DDBJ databases">
        <authorList>
            <person name="Feng G."/>
            <person name="Zhang J."/>
            <person name="Zhu H."/>
        </authorList>
    </citation>
    <scope>NUCLEOTIDE SEQUENCE [LARGE SCALE GENOMIC DNA]</scope>
    <source>
        <strain evidence="1 2">JCM 17223</strain>
    </source>
</reference>
<dbReference type="EMBL" id="SRLD01000003">
    <property type="protein sequence ID" value="TGE19613.1"/>
    <property type="molecule type" value="Genomic_DNA"/>
</dbReference>
<gene>
    <name evidence="1" type="ORF">E5J99_02325</name>
</gene>
<organism evidence="1 2">
    <name type="scientific">Hymenobacter elongatus</name>
    <dbReference type="NCBI Taxonomy" id="877208"/>
    <lineage>
        <taxon>Bacteria</taxon>
        <taxon>Pseudomonadati</taxon>
        <taxon>Bacteroidota</taxon>
        <taxon>Cytophagia</taxon>
        <taxon>Cytophagales</taxon>
        <taxon>Hymenobacteraceae</taxon>
        <taxon>Hymenobacter</taxon>
    </lineage>
</organism>
<sequence>MQEAEGGGVGGLVVAHELALQQLEKQQPVDPHQAQGQGHALALGGGGVAVAEAVGLGHVVEAVAGFELAQGVFEQGAGLPLALGAAPDAAHAALLVLAQAHEVEQLVVELLVERVGVAPAGEGLLEQVGGVKQAVEGREGGGRSGQAGAQVYVGHAQLAVQGGQLAAGNAFVEEVSIGAGLGPGLPVAEVLHESLVLPEQTVEVGGVEHVPLVAGGDDEAAEVVGFVVGAVFEVVEQQLVQGLAVEVVGGQHFLGVLGALHFQHHAHRRVGRVAEVQHQVALAVHVAVAGAALGGPAHAAQKVKNMGFAVPLNLVGVEVAEHLSQMPPKFGELLGGGLEAAQRGGGSIGRE</sequence>
<name>A0A4Z0PRX3_9BACT</name>
<keyword evidence="2" id="KW-1185">Reference proteome</keyword>
<evidence type="ECO:0000313" key="1">
    <source>
        <dbReference type="EMBL" id="TGE19613.1"/>
    </source>
</evidence>